<feature type="region of interest" description="Disordered" evidence="1">
    <location>
        <begin position="131"/>
        <end position="173"/>
    </location>
</feature>
<feature type="region of interest" description="Disordered" evidence="1">
    <location>
        <begin position="194"/>
        <end position="229"/>
    </location>
</feature>
<feature type="compositionally biased region" description="Basic and acidic residues" evidence="1">
    <location>
        <begin position="19"/>
        <end position="28"/>
    </location>
</feature>
<gene>
    <name evidence="2" type="ORF">Tsubulata_007472</name>
</gene>
<evidence type="ECO:0000313" key="2">
    <source>
        <dbReference type="EMBL" id="KAJ4842365.1"/>
    </source>
</evidence>
<feature type="region of interest" description="Disordered" evidence="1">
    <location>
        <begin position="549"/>
        <end position="574"/>
    </location>
</feature>
<keyword evidence="3" id="KW-1185">Reference proteome</keyword>
<protein>
    <submittedName>
        <fullName evidence="2">Uncharacterized protein</fullName>
    </submittedName>
</protein>
<sequence length="574" mass="61408">MPASSSSGAAPACQGETETGPKGDEDGRMQAIGSQLAAPSQMGNGSRFDVVHNLEVDPGTNSPASVAKATGDPSKTVLTEVANQGMDVELVGNVNIIEVEPKNNLIPRGNAGIIIRDVQLRVGRTNTRIPPLKDITNVGKGKEKTGQATRVRSRSRSSARSRRNSGGGNGTAIDDKKEVLIECVQQGVGRDYGGDSLHHAHAKNKNDPSAAIQDFMDYGGGSEERNKHENAQGDVTIPAADSAPIHPDGRAWEYQWRRPLYPWEVVEVEEIKTLVERILFRDDIIDKWLWLGPPKVECLLWMAFHHGLATRSCLLQHNIFNLGDALCPCSGRMLKPQIILCSTGKYFRLMVLLALGGSRGGAEVTSATARPSFCDILTEQRAGDDQGVLVQEAELEVQEAEQQEVVDVVAPVSSMAVASNPSRQAIRKRARAQGGPMGLVSAQGQSVLDAPVVPHRGPSAKHTVSSLHPQTSQQVVVPTSEALHAILKSFVGLPPTLAIQPTVLEQPPSPHTRSPDLNVVSRTKTPNIEKKKASLALLLKKPALKISASRKLSLGGEGAPETRSKTGSLGAPRV</sequence>
<name>A0A9Q0G2S0_9ROSI</name>
<reference evidence="2" key="2">
    <citation type="journal article" date="2023" name="Plants (Basel)">
        <title>Annotation of the Turnera subulata (Passifloraceae) Draft Genome Reveals the S-Locus Evolved after the Divergence of Turneroideae from Passifloroideae in a Stepwise Manner.</title>
        <authorList>
            <person name="Henning P.M."/>
            <person name="Roalson E.H."/>
            <person name="Mir W."/>
            <person name="McCubbin A.G."/>
            <person name="Shore J.S."/>
        </authorList>
    </citation>
    <scope>NUCLEOTIDE SEQUENCE</scope>
    <source>
        <strain evidence="2">F60SS</strain>
    </source>
</reference>
<organism evidence="2 3">
    <name type="scientific">Turnera subulata</name>
    <dbReference type="NCBI Taxonomy" id="218843"/>
    <lineage>
        <taxon>Eukaryota</taxon>
        <taxon>Viridiplantae</taxon>
        <taxon>Streptophyta</taxon>
        <taxon>Embryophyta</taxon>
        <taxon>Tracheophyta</taxon>
        <taxon>Spermatophyta</taxon>
        <taxon>Magnoliopsida</taxon>
        <taxon>eudicotyledons</taxon>
        <taxon>Gunneridae</taxon>
        <taxon>Pentapetalae</taxon>
        <taxon>rosids</taxon>
        <taxon>fabids</taxon>
        <taxon>Malpighiales</taxon>
        <taxon>Passifloraceae</taxon>
        <taxon>Turnera</taxon>
    </lineage>
</organism>
<dbReference type="Proteomes" id="UP001141552">
    <property type="component" value="Unassembled WGS sequence"/>
</dbReference>
<dbReference type="EMBL" id="JAKUCV010002506">
    <property type="protein sequence ID" value="KAJ4842365.1"/>
    <property type="molecule type" value="Genomic_DNA"/>
</dbReference>
<evidence type="ECO:0000256" key="1">
    <source>
        <dbReference type="SAM" id="MobiDB-lite"/>
    </source>
</evidence>
<reference evidence="2" key="1">
    <citation type="submission" date="2022-02" db="EMBL/GenBank/DDBJ databases">
        <authorList>
            <person name="Henning P.M."/>
            <person name="McCubbin A.G."/>
            <person name="Shore J.S."/>
        </authorList>
    </citation>
    <scope>NUCLEOTIDE SEQUENCE</scope>
    <source>
        <strain evidence="2">F60SS</strain>
        <tissue evidence="2">Leaves</tissue>
    </source>
</reference>
<accession>A0A9Q0G2S0</accession>
<feature type="compositionally biased region" description="Basic residues" evidence="1">
    <location>
        <begin position="151"/>
        <end position="163"/>
    </location>
</feature>
<proteinExistence type="predicted"/>
<comment type="caution">
    <text evidence="2">The sequence shown here is derived from an EMBL/GenBank/DDBJ whole genome shotgun (WGS) entry which is preliminary data.</text>
</comment>
<feature type="compositionally biased region" description="Low complexity" evidence="1">
    <location>
        <begin position="1"/>
        <end position="12"/>
    </location>
</feature>
<evidence type="ECO:0000313" key="3">
    <source>
        <dbReference type="Proteomes" id="UP001141552"/>
    </source>
</evidence>
<feature type="region of interest" description="Disordered" evidence="1">
    <location>
        <begin position="1"/>
        <end position="32"/>
    </location>
</feature>
<dbReference type="AlphaFoldDB" id="A0A9Q0G2S0"/>